<evidence type="ECO:0000313" key="2">
    <source>
        <dbReference type="Proteomes" id="UP000198635"/>
    </source>
</evidence>
<keyword evidence="2" id="KW-1185">Reference proteome</keyword>
<evidence type="ECO:0000313" key="1">
    <source>
        <dbReference type="EMBL" id="SFK39230.1"/>
    </source>
</evidence>
<dbReference type="STRING" id="52560.SAMN04488082_12261"/>
<dbReference type="RefSeq" id="WP_092378629.1">
    <property type="nucleotide sequence ID" value="NZ_FORX01000022.1"/>
</dbReference>
<protein>
    <submittedName>
        <fullName evidence="1">Uncharacterized protein</fullName>
    </submittedName>
</protein>
<gene>
    <name evidence="1" type="ORF">SAMN04488082_12261</name>
</gene>
<dbReference type="EMBL" id="FORX01000022">
    <property type="protein sequence ID" value="SFK39230.1"/>
    <property type="molecule type" value="Genomic_DNA"/>
</dbReference>
<accession>A0A1I3Z5J9</accession>
<dbReference type="AlphaFoldDB" id="A0A1I3Z5J9"/>
<name>A0A1I3Z5J9_9BACT</name>
<organism evidence="1 2">
    <name type="scientific">Desulfomicrobium apsheronum</name>
    <dbReference type="NCBI Taxonomy" id="52560"/>
    <lineage>
        <taxon>Bacteria</taxon>
        <taxon>Pseudomonadati</taxon>
        <taxon>Thermodesulfobacteriota</taxon>
        <taxon>Desulfovibrionia</taxon>
        <taxon>Desulfovibrionales</taxon>
        <taxon>Desulfomicrobiaceae</taxon>
        <taxon>Desulfomicrobium</taxon>
    </lineage>
</organism>
<dbReference type="Proteomes" id="UP000198635">
    <property type="component" value="Unassembled WGS sequence"/>
</dbReference>
<dbReference type="OrthoDB" id="5470186at2"/>
<sequence>MGLLDEWGNALVEEGLREAADTFFGARTALEDEIAFFESQAAKLKTQVENIRSWFAGLNCLLGNEADTRFLFDSLGVTLDDPTLYTHKVCSLQFRRPRSFTRKGLFAKTVWEIYEPLARMIESYMHGAPYSDPLHPGRVMISVNHDHLRKLCDEINTRIKSVNESNRPSESLAFAKRMDQTQVFKESVTGGGGQTWTLDRDLAFAPLVFEDLDLPDFPDLPLDAKARATLEECCAKIFSRRRDHVDSILDEVFDPEDKTICVLDRPGR</sequence>
<proteinExistence type="predicted"/>
<reference evidence="2" key="1">
    <citation type="submission" date="2016-10" db="EMBL/GenBank/DDBJ databases">
        <authorList>
            <person name="Varghese N."/>
            <person name="Submissions S."/>
        </authorList>
    </citation>
    <scope>NUCLEOTIDE SEQUENCE [LARGE SCALE GENOMIC DNA]</scope>
    <source>
        <strain evidence="2">DSM 5918</strain>
    </source>
</reference>